<accession>A0ABR2TBX9</accession>
<keyword evidence="3" id="KW-1185">Reference proteome</keyword>
<evidence type="ECO:0000259" key="1">
    <source>
        <dbReference type="Pfam" id="PF13456"/>
    </source>
</evidence>
<organism evidence="2 3">
    <name type="scientific">Hibiscus sabdariffa</name>
    <name type="common">roselle</name>
    <dbReference type="NCBI Taxonomy" id="183260"/>
    <lineage>
        <taxon>Eukaryota</taxon>
        <taxon>Viridiplantae</taxon>
        <taxon>Streptophyta</taxon>
        <taxon>Embryophyta</taxon>
        <taxon>Tracheophyta</taxon>
        <taxon>Spermatophyta</taxon>
        <taxon>Magnoliopsida</taxon>
        <taxon>eudicotyledons</taxon>
        <taxon>Gunneridae</taxon>
        <taxon>Pentapetalae</taxon>
        <taxon>rosids</taxon>
        <taxon>malvids</taxon>
        <taxon>Malvales</taxon>
        <taxon>Malvaceae</taxon>
        <taxon>Malvoideae</taxon>
        <taxon>Hibiscus</taxon>
    </lineage>
</organism>
<dbReference type="EMBL" id="JBBPBN010000007">
    <property type="protein sequence ID" value="KAK9034729.1"/>
    <property type="molecule type" value="Genomic_DNA"/>
</dbReference>
<proteinExistence type="predicted"/>
<evidence type="ECO:0000313" key="3">
    <source>
        <dbReference type="Proteomes" id="UP001396334"/>
    </source>
</evidence>
<evidence type="ECO:0000313" key="2">
    <source>
        <dbReference type="EMBL" id="KAK9034729.1"/>
    </source>
</evidence>
<dbReference type="Pfam" id="PF13456">
    <property type="entry name" value="RVT_3"/>
    <property type="match status" value="1"/>
</dbReference>
<comment type="caution">
    <text evidence="2">The sequence shown here is derived from an EMBL/GenBank/DDBJ whole genome shotgun (WGS) entry which is preliminary data.</text>
</comment>
<gene>
    <name evidence="2" type="ORF">V6N11_050883</name>
</gene>
<name>A0ABR2TBX9_9ROSI</name>
<sequence>MVVVWCGGDVLDELEGSVVELAYSLDCGLASIDFYNLLLHPHEYHLPWCTVSSDMVVRDSVGAVLAATAFPLSNVDSSTLTEALACVRSLELAVGLGFHTVQVECD</sequence>
<dbReference type="InterPro" id="IPR002156">
    <property type="entry name" value="RNaseH_domain"/>
</dbReference>
<reference evidence="2 3" key="1">
    <citation type="journal article" date="2024" name="G3 (Bethesda)">
        <title>Genome assembly of Hibiscus sabdariffa L. provides insights into metabolisms of medicinal natural products.</title>
        <authorList>
            <person name="Kim T."/>
        </authorList>
    </citation>
    <scope>NUCLEOTIDE SEQUENCE [LARGE SCALE GENOMIC DNA]</scope>
    <source>
        <strain evidence="2">TK-2024</strain>
        <tissue evidence="2">Old leaves</tissue>
    </source>
</reference>
<feature type="domain" description="RNase H type-1" evidence="1">
    <location>
        <begin position="55"/>
        <end position="106"/>
    </location>
</feature>
<dbReference type="Proteomes" id="UP001396334">
    <property type="component" value="Unassembled WGS sequence"/>
</dbReference>
<protein>
    <recommendedName>
        <fullName evidence="1">RNase H type-1 domain-containing protein</fullName>
    </recommendedName>
</protein>